<proteinExistence type="inferred from homology"/>
<evidence type="ECO:0000313" key="7">
    <source>
        <dbReference type="Proteomes" id="UP000237819"/>
    </source>
</evidence>
<dbReference type="AlphaFoldDB" id="A0A2S8GNG1"/>
<sequence length="487" mass="55243">MIDAPRCHVSPPALRDDFMTQLRLAPVLLSLTLLVASASAADPPPKPNIVWIMAEDIGPDLGCYGTPALQTPNIDKLAASGLQLERAYCTAPICSTNRSAMMTGMHQTTIGAHHHRSQIGKLPEPIKPITHYLKEQGYYCAIGCGYGKKTDFNFTIDKADQFDGNDWKLRQPGQPFFAHIQLGVTHRGGWWNKTRQESSDPVDPAKVELPPYLPDHPAIRLDWATYLDQMEKADEQVGEIVARLEKEGLIDNTLIIFIGDNGRCVFRGKGFVFEDGIRIPAIFSWPGKIQPGTKSDELVSVIDMSAEVLAVAGAKIPGYMEGRPFLEEEAKPREYVFAARDRWDEVYDKSRAIVGKRYKFIRNDMPEVPYFTTHAYEEKVRPIRPVLWQLYQEGKMNEVQAYLMQPQKPKEELYDLEADPWETKNLIDDPKLAAEADKLRKALHQWEEETDDQGRYPEPDSHVAKQQRQEIAERLKNLKEGTAKYPQ</sequence>
<dbReference type="CDD" id="cd16027">
    <property type="entry name" value="SGSH"/>
    <property type="match status" value="1"/>
</dbReference>
<evidence type="ECO:0000256" key="2">
    <source>
        <dbReference type="ARBA" id="ARBA00022801"/>
    </source>
</evidence>
<comment type="similarity">
    <text evidence="1">Belongs to the sulfatase family.</text>
</comment>
<feature type="chain" id="PRO_5015770578" evidence="4">
    <location>
        <begin position="41"/>
        <end position="487"/>
    </location>
</feature>
<evidence type="ECO:0000256" key="4">
    <source>
        <dbReference type="SAM" id="SignalP"/>
    </source>
</evidence>
<keyword evidence="2" id="KW-0378">Hydrolase</keyword>
<keyword evidence="4" id="KW-0732">Signal</keyword>
<dbReference type="GO" id="GO:0004065">
    <property type="term" value="F:arylsulfatase activity"/>
    <property type="evidence" value="ECO:0007669"/>
    <property type="project" value="TreeGrafter"/>
</dbReference>
<feature type="signal peptide" evidence="4">
    <location>
        <begin position="1"/>
        <end position="40"/>
    </location>
</feature>
<dbReference type="InterPro" id="IPR017850">
    <property type="entry name" value="Alkaline_phosphatase_core_sf"/>
</dbReference>
<accession>A0A2S8GNG1</accession>
<feature type="region of interest" description="Disordered" evidence="3">
    <location>
        <begin position="443"/>
        <end position="469"/>
    </location>
</feature>
<dbReference type="PANTHER" id="PTHR42693:SF53">
    <property type="entry name" value="ENDO-4-O-SULFATASE"/>
    <property type="match status" value="1"/>
</dbReference>
<dbReference type="SUPFAM" id="SSF53649">
    <property type="entry name" value="Alkaline phosphatase-like"/>
    <property type="match status" value="1"/>
</dbReference>
<feature type="domain" description="Sulfatase N-terminal" evidence="5">
    <location>
        <begin position="169"/>
        <end position="314"/>
    </location>
</feature>
<evidence type="ECO:0000259" key="5">
    <source>
        <dbReference type="Pfam" id="PF00884"/>
    </source>
</evidence>
<dbReference type="Gene3D" id="3.40.720.10">
    <property type="entry name" value="Alkaline Phosphatase, subunit A"/>
    <property type="match status" value="1"/>
</dbReference>
<dbReference type="InterPro" id="IPR000917">
    <property type="entry name" value="Sulfatase_N"/>
</dbReference>
<dbReference type="Proteomes" id="UP000237819">
    <property type="component" value="Unassembled WGS sequence"/>
</dbReference>
<comment type="caution">
    <text evidence="6">The sequence shown here is derived from an EMBL/GenBank/DDBJ whole genome shotgun (WGS) entry which is preliminary data.</text>
</comment>
<dbReference type="EMBL" id="PUHZ01000012">
    <property type="protein sequence ID" value="PQO45983.1"/>
    <property type="molecule type" value="Genomic_DNA"/>
</dbReference>
<gene>
    <name evidence="6" type="ORF">C5Y93_12100</name>
</gene>
<reference evidence="6 7" key="1">
    <citation type="submission" date="2018-02" db="EMBL/GenBank/DDBJ databases">
        <title>Comparative genomes isolates from brazilian mangrove.</title>
        <authorList>
            <person name="Araujo J.E."/>
            <person name="Taketani R.G."/>
            <person name="Silva M.C.P."/>
            <person name="Loureco M.V."/>
            <person name="Andreote F.D."/>
        </authorList>
    </citation>
    <scope>NUCLEOTIDE SEQUENCE [LARGE SCALE GENOMIC DNA]</scope>
    <source>
        <strain evidence="6 7">Nap-Phe MGV</strain>
    </source>
</reference>
<dbReference type="Pfam" id="PF00884">
    <property type="entry name" value="Sulfatase"/>
    <property type="match status" value="2"/>
</dbReference>
<evidence type="ECO:0000313" key="6">
    <source>
        <dbReference type="EMBL" id="PQO45983.1"/>
    </source>
</evidence>
<feature type="domain" description="Sulfatase N-terminal" evidence="5">
    <location>
        <begin position="47"/>
        <end position="140"/>
    </location>
</feature>
<evidence type="ECO:0000256" key="3">
    <source>
        <dbReference type="SAM" id="MobiDB-lite"/>
    </source>
</evidence>
<name>A0A2S8GNG1_9BACT</name>
<dbReference type="PANTHER" id="PTHR42693">
    <property type="entry name" value="ARYLSULFATASE FAMILY MEMBER"/>
    <property type="match status" value="1"/>
</dbReference>
<evidence type="ECO:0000256" key="1">
    <source>
        <dbReference type="ARBA" id="ARBA00008779"/>
    </source>
</evidence>
<dbReference type="InterPro" id="IPR050738">
    <property type="entry name" value="Sulfatase"/>
</dbReference>
<organism evidence="6 7">
    <name type="scientific">Blastopirellula marina</name>
    <dbReference type="NCBI Taxonomy" id="124"/>
    <lineage>
        <taxon>Bacteria</taxon>
        <taxon>Pseudomonadati</taxon>
        <taxon>Planctomycetota</taxon>
        <taxon>Planctomycetia</taxon>
        <taxon>Pirellulales</taxon>
        <taxon>Pirellulaceae</taxon>
        <taxon>Blastopirellula</taxon>
    </lineage>
</organism>
<protein>
    <submittedName>
        <fullName evidence="6">Sulfatase</fullName>
    </submittedName>
</protein>